<dbReference type="AlphaFoldDB" id="A0A1I6V6E5"/>
<dbReference type="Proteomes" id="UP000199199">
    <property type="component" value="Unassembled WGS sequence"/>
</dbReference>
<proteinExistence type="predicted"/>
<evidence type="ECO:0000256" key="1">
    <source>
        <dbReference type="SAM" id="MobiDB-lite"/>
    </source>
</evidence>
<feature type="region of interest" description="Disordered" evidence="1">
    <location>
        <begin position="33"/>
        <end position="258"/>
    </location>
</feature>
<accession>A0A1I6V6E5</accession>
<name>A0A1I6V6E5_9EURY</name>
<protein>
    <submittedName>
        <fullName evidence="2">Uncharacterized protein</fullName>
    </submittedName>
</protein>
<reference evidence="3" key="1">
    <citation type="submission" date="2016-10" db="EMBL/GenBank/DDBJ databases">
        <authorList>
            <person name="Varghese N."/>
            <person name="Submissions S."/>
        </authorList>
    </citation>
    <scope>NUCLEOTIDE SEQUENCE [LARGE SCALE GENOMIC DNA]</scope>
    <source>
        <strain evidence="3">DSM 22427</strain>
    </source>
</reference>
<keyword evidence="3" id="KW-1185">Reference proteome</keyword>
<evidence type="ECO:0000313" key="2">
    <source>
        <dbReference type="EMBL" id="SFT09194.1"/>
    </source>
</evidence>
<dbReference type="EMBL" id="FOZS01000011">
    <property type="protein sequence ID" value="SFT09194.1"/>
    <property type="molecule type" value="Genomic_DNA"/>
</dbReference>
<sequence>MAAPSGYRSPLDGPPCWLRRGAGGVESAAMLGGGPLARCGASGSGPSRTRANRPSLAPQRHAAVWRGDRRRRPRANRVPTPSRRTRSLSIKPTGFAGNLRAPEPRSPERLPGLAWRRQVTRHSPAARGGRLKARRRRLEGGGRSMYAVALGRARRDSPVRRPQRCPQRSERSEQHCGRREERHNKIRDRRICDSTKHRRDLPMRRPQRCPQRRERSEQRCGRREERRNKTRDGRICPIRPSGPPEETAYAHDRGSVRR</sequence>
<organism evidence="2 3">
    <name type="scientific">Halostagnicola kamekurae</name>
    <dbReference type="NCBI Taxonomy" id="619731"/>
    <lineage>
        <taxon>Archaea</taxon>
        <taxon>Methanobacteriati</taxon>
        <taxon>Methanobacteriota</taxon>
        <taxon>Stenosarchaea group</taxon>
        <taxon>Halobacteria</taxon>
        <taxon>Halobacteriales</taxon>
        <taxon>Natrialbaceae</taxon>
        <taxon>Halostagnicola</taxon>
    </lineage>
</organism>
<feature type="compositionally biased region" description="Basic and acidic residues" evidence="1">
    <location>
        <begin position="248"/>
        <end position="258"/>
    </location>
</feature>
<feature type="compositionally biased region" description="Basic and acidic residues" evidence="1">
    <location>
        <begin position="211"/>
        <end position="234"/>
    </location>
</feature>
<feature type="compositionally biased region" description="Basic and acidic residues" evidence="1">
    <location>
        <begin position="167"/>
        <end position="203"/>
    </location>
</feature>
<evidence type="ECO:0000313" key="3">
    <source>
        <dbReference type="Proteomes" id="UP000199199"/>
    </source>
</evidence>
<gene>
    <name evidence="2" type="ORF">SAMN04488556_0085</name>
</gene>